<feature type="transmembrane region" description="Helical" evidence="1">
    <location>
        <begin position="190"/>
        <end position="213"/>
    </location>
</feature>
<comment type="caution">
    <text evidence="2">The sequence shown here is derived from an EMBL/GenBank/DDBJ whole genome shotgun (WGS) entry which is preliminary data.</text>
</comment>
<dbReference type="Proteomes" id="UP000023152">
    <property type="component" value="Unassembled WGS sequence"/>
</dbReference>
<evidence type="ECO:0000313" key="2">
    <source>
        <dbReference type="EMBL" id="ETO12164.1"/>
    </source>
</evidence>
<proteinExistence type="predicted"/>
<reference evidence="2 3" key="1">
    <citation type="journal article" date="2013" name="Curr. Biol.">
        <title>The Genome of the Foraminiferan Reticulomyxa filosa.</title>
        <authorList>
            <person name="Glockner G."/>
            <person name="Hulsmann N."/>
            <person name="Schleicher M."/>
            <person name="Noegel A.A."/>
            <person name="Eichinger L."/>
            <person name="Gallinger C."/>
            <person name="Pawlowski J."/>
            <person name="Sierra R."/>
            <person name="Euteneuer U."/>
            <person name="Pillet L."/>
            <person name="Moustafa A."/>
            <person name="Platzer M."/>
            <person name="Groth M."/>
            <person name="Szafranski K."/>
            <person name="Schliwa M."/>
        </authorList>
    </citation>
    <scope>NUCLEOTIDE SEQUENCE [LARGE SCALE GENOMIC DNA]</scope>
</reference>
<dbReference type="AlphaFoldDB" id="X6ME31"/>
<keyword evidence="1" id="KW-0812">Transmembrane</keyword>
<name>X6ME31_RETFI</name>
<gene>
    <name evidence="2" type="ORF">RFI_25211</name>
</gene>
<protein>
    <submittedName>
        <fullName evidence="2">Uncharacterized protein</fullName>
    </submittedName>
</protein>
<feature type="transmembrane region" description="Helical" evidence="1">
    <location>
        <begin position="157"/>
        <end position="178"/>
    </location>
</feature>
<dbReference type="EMBL" id="ASPP01021666">
    <property type="protein sequence ID" value="ETO12164.1"/>
    <property type="molecule type" value="Genomic_DNA"/>
</dbReference>
<keyword evidence="1" id="KW-1133">Transmembrane helix</keyword>
<keyword evidence="3" id="KW-1185">Reference proteome</keyword>
<evidence type="ECO:0000313" key="3">
    <source>
        <dbReference type="Proteomes" id="UP000023152"/>
    </source>
</evidence>
<organism evidence="2 3">
    <name type="scientific">Reticulomyxa filosa</name>
    <dbReference type="NCBI Taxonomy" id="46433"/>
    <lineage>
        <taxon>Eukaryota</taxon>
        <taxon>Sar</taxon>
        <taxon>Rhizaria</taxon>
        <taxon>Retaria</taxon>
        <taxon>Foraminifera</taxon>
        <taxon>Monothalamids</taxon>
        <taxon>Reticulomyxidae</taxon>
        <taxon>Reticulomyxa</taxon>
    </lineage>
</organism>
<accession>X6ME31</accession>
<keyword evidence="1" id="KW-0472">Membrane</keyword>
<evidence type="ECO:0000256" key="1">
    <source>
        <dbReference type="SAM" id="Phobius"/>
    </source>
</evidence>
<sequence>MLYLLLCPIGFGFCTQKNGKSTVIVALAGTPLYYLSLEGMYLLLIARLWYTFEDSPHLKLTRKHLFWLLLPVPIYAVLYVILEDKLDPTRANPTSIILIVIMTSMYVSSCMYLLSLFVRKLSYLIWRQCSVPSVDPQNSAMELSEQQIVLVQVMAKYTILACIGLLSTCITVIGVALCLQIKPRSFRIEYVLFVFFAIDSIVNMFCLFLSFSFADATYRSIFMCLHSRVLQKFQVRLQRHSFVSSKI</sequence>
<feature type="transmembrane region" description="Helical" evidence="1">
    <location>
        <begin position="64"/>
        <end position="82"/>
    </location>
</feature>
<feature type="transmembrane region" description="Helical" evidence="1">
    <location>
        <begin position="94"/>
        <end position="118"/>
    </location>
</feature>
<feature type="transmembrane region" description="Helical" evidence="1">
    <location>
        <begin position="32"/>
        <end position="52"/>
    </location>
</feature>